<dbReference type="RefSeq" id="WP_142102095.1">
    <property type="nucleotide sequence ID" value="NZ_VFPH01000001.1"/>
</dbReference>
<evidence type="ECO:0000256" key="2">
    <source>
        <dbReference type="ARBA" id="ARBA00023125"/>
    </source>
</evidence>
<evidence type="ECO:0000256" key="3">
    <source>
        <dbReference type="ARBA" id="ARBA00023163"/>
    </source>
</evidence>
<comment type="caution">
    <text evidence="5">The sequence shown here is derived from an EMBL/GenBank/DDBJ whole genome shotgun (WGS) entry which is preliminary data.</text>
</comment>
<dbReference type="Proteomes" id="UP000319818">
    <property type="component" value="Unassembled WGS sequence"/>
</dbReference>
<dbReference type="CDD" id="cd06267">
    <property type="entry name" value="PBP1_LacI_sugar_binding-like"/>
    <property type="match status" value="1"/>
</dbReference>
<dbReference type="InterPro" id="IPR046335">
    <property type="entry name" value="LacI/GalR-like_sensor"/>
</dbReference>
<dbReference type="GO" id="GO:0000976">
    <property type="term" value="F:transcription cis-regulatory region binding"/>
    <property type="evidence" value="ECO:0007669"/>
    <property type="project" value="TreeGrafter"/>
</dbReference>
<evidence type="ECO:0000256" key="1">
    <source>
        <dbReference type="ARBA" id="ARBA00023015"/>
    </source>
</evidence>
<dbReference type="PANTHER" id="PTHR30146:SF138">
    <property type="entry name" value="TRANSCRIPTIONAL REGULATORY PROTEIN"/>
    <property type="match status" value="1"/>
</dbReference>
<sequence>MAVTIHEVAKGADVSVSTVSRAFTMPDMVNAATRRKVLQVAEELGYQPNRAARGLVTGKTGNIGVVVPDVANPFFSAMLKGCTARAREVRHVVFLADAAEDPRVEAEVVGAMAKQVDGVVLCSPRMHPSQLERLVGSTPLVLINSDEAGLPAVLMDSADGARQAVEHLAALGHRRVAHLAGPPASWAGEERLRGVRAAAPQCDVEIVELGPFPPTFQGGVQAADLALARGVTAILAFNDLMAVGVLNRLAARGVAVPEDISVVGYDDIEMSSMTTVPLTTVRMPMEAAGRAAVDLLLDGLDAGDEPDVTRRWLPTQLIVRSTTAPPGRDAGSPRVLAGR</sequence>
<dbReference type="CDD" id="cd01392">
    <property type="entry name" value="HTH_LacI"/>
    <property type="match status" value="1"/>
</dbReference>
<dbReference type="AlphaFoldDB" id="A0A543GJ45"/>
<dbReference type="SUPFAM" id="SSF47413">
    <property type="entry name" value="lambda repressor-like DNA-binding domains"/>
    <property type="match status" value="1"/>
</dbReference>
<keyword evidence="6" id="KW-1185">Reference proteome</keyword>
<dbReference type="InterPro" id="IPR028082">
    <property type="entry name" value="Peripla_BP_I"/>
</dbReference>
<feature type="domain" description="HTH lacI-type" evidence="4">
    <location>
        <begin position="3"/>
        <end position="57"/>
    </location>
</feature>
<name>A0A543GJ45_9PSEU</name>
<evidence type="ECO:0000259" key="4">
    <source>
        <dbReference type="PROSITE" id="PS50932"/>
    </source>
</evidence>
<gene>
    <name evidence="5" type="ORF">FB388_3470</name>
</gene>
<keyword evidence="2" id="KW-0238">DNA-binding</keyword>
<evidence type="ECO:0000313" key="6">
    <source>
        <dbReference type="Proteomes" id="UP000319818"/>
    </source>
</evidence>
<accession>A0A543GJ45</accession>
<dbReference type="PANTHER" id="PTHR30146">
    <property type="entry name" value="LACI-RELATED TRANSCRIPTIONAL REPRESSOR"/>
    <property type="match status" value="1"/>
</dbReference>
<dbReference type="Gene3D" id="3.40.50.2300">
    <property type="match status" value="2"/>
</dbReference>
<evidence type="ECO:0000313" key="5">
    <source>
        <dbReference type="EMBL" id="TQM46065.1"/>
    </source>
</evidence>
<reference evidence="5 6" key="1">
    <citation type="submission" date="2019-06" db="EMBL/GenBank/DDBJ databases">
        <title>Sequencing the genomes of 1000 actinobacteria strains.</title>
        <authorList>
            <person name="Klenk H.-P."/>
        </authorList>
    </citation>
    <scope>NUCLEOTIDE SEQUENCE [LARGE SCALE GENOMIC DNA]</scope>
    <source>
        <strain evidence="5 6">DSM 45511</strain>
    </source>
</reference>
<protein>
    <submittedName>
        <fullName evidence="5">LacI family transcriptional regulator</fullName>
    </submittedName>
</protein>
<organism evidence="5 6">
    <name type="scientific">Pseudonocardia cypriaca</name>
    <dbReference type="NCBI Taxonomy" id="882449"/>
    <lineage>
        <taxon>Bacteria</taxon>
        <taxon>Bacillati</taxon>
        <taxon>Actinomycetota</taxon>
        <taxon>Actinomycetes</taxon>
        <taxon>Pseudonocardiales</taxon>
        <taxon>Pseudonocardiaceae</taxon>
        <taxon>Pseudonocardia</taxon>
    </lineage>
</organism>
<proteinExistence type="predicted"/>
<dbReference type="InterPro" id="IPR000843">
    <property type="entry name" value="HTH_LacI"/>
</dbReference>
<dbReference type="SMART" id="SM00354">
    <property type="entry name" value="HTH_LACI"/>
    <property type="match status" value="1"/>
</dbReference>
<dbReference type="GO" id="GO:0003700">
    <property type="term" value="F:DNA-binding transcription factor activity"/>
    <property type="evidence" value="ECO:0007669"/>
    <property type="project" value="TreeGrafter"/>
</dbReference>
<dbReference type="Pfam" id="PF13377">
    <property type="entry name" value="Peripla_BP_3"/>
    <property type="match status" value="1"/>
</dbReference>
<dbReference type="OrthoDB" id="3258243at2"/>
<dbReference type="EMBL" id="VFPH01000001">
    <property type="protein sequence ID" value="TQM46065.1"/>
    <property type="molecule type" value="Genomic_DNA"/>
</dbReference>
<dbReference type="PROSITE" id="PS50932">
    <property type="entry name" value="HTH_LACI_2"/>
    <property type="match status" value="1"/>
</dbReference>
<dbReference type="InterPro" id="IPR010982">
    <property type="entry name" value="Lambda_DNA-bd_dom_sf"/>
</dbReference>
<keyword evidence="3" id="KW-0804">Transcription</keyword>
<dbReference type="Pfam" id="PF00356">
    <property type="entry name" value="LacI"/>
    <property type="match status" value="1"/>
</dbReference>
<keyword evidence="1" id="KW-0805">Transcription regulation</keyword>
<dbReference type="Gene3D" id="1.10.260.40">
    <property type="entry name" value="lambda repressor-like DNA-binding domains"/>
    <property type="match status" value="1"/>
</dbReference>
<dbReference type="SUPFAM" id="SSF53822">
    <property type="entry name" value="Periplasmic binding protein-like I"/>
    <property type="match status" value="1"/>
</dbReference>